<evidence type="ECO:0000313" key="2">
    <source>
        <dbReference type="EMBL" id="SDE72567.1"/>
    </source>
</evidence>
<proteinExistence type="predicted"/>
<dbReference type="Proteomes" id="UP000199628">
    <property type="component" value="Unassembled WGS sequence"/>
</dbReference>
<dbReference type="STRING" id="639004.SAMN04488239_1318"/>
<evidence type="ECO:0000259" key="1">
    <source>
        <dbReference type="Pfam" id="PF13400"/>
    </source>
</evidence>
<protein>
    <submittedName>
        <fullName evidence="2">Putative Flp pilus-assembly TadE/G-like</fullName>
    </submittedName>
</protein>
<sequence length="524" mass="54656">MKLAHNIRTLCRSEEGAIMVFVAVCLSLLLGMAALAFDFGRVTTTQSELQSFADNVALAAAGELDGHSDSITRATRAAANVINDRQTFGIRNKDQTLSGSTDYQLQFYEAPANMDVEPGQPEDLLDVADADSARKAAFVRVSVVAHEVDTPLAAAMASLLDHPYQFASVHAEAVAGFTLVACDITPMFFCLPQPSLEVTQGQLIKMVSQGGGSEAWGPGNFGFLAVSDVLGIDQAGACQNAPPGQEDSCALAASQAVSQCFSQRGVETSPGLSIGNMIAGFNTRFDQYAASAGQFRNEMKYDVDNFAAAPNVLDGWITTASGGSCSTEPSPPYEVDGEIDPTATVGLPIDDCFTGVGSCPSSRIGDGDFSAGLQNYLAVNYGADYSGETPAGIPAWFPQNGTRHEIYKAELANQASLQAILAAAGKAESSLPSCQPPSTGSANPNRRVIVAAGIDCATYESELNGGSGVIPVSKFVELFLIRPSESDGTGANAVIYAEVIRTVESGPASGGTGGILHDVVQLYR</sequence>
<dbReference type="Pfam" id="PF13400">
    <property type="entry name" value="Tad"/>
    <property type="match status" value="1"/>
</dbReference>
<dbReference type="OrthoDB" id="8014659at2"/>
<dbReference type="EMBL" id="FMZV01000031">
    <property type="protein sequence ID" value="SDE72567.1"/>
    <property type="molecule type" value="Genomic_DNA"/>
</dbReference>
<reference evidence="3" key="1">
    <citation type="submission" date="2016-10" db="EMBL/GenBank/DDBJ databases">
        <authorList>
            <person name="Varghese N."/>
            <person name="Submissions S."/>
        </authorList>
    </citation>
    <scope>NUCLEOTIDE SEQUENCE [LARGE SCALE GENOMIC DNA]</scope>
    <source>
        <strain evidence="3">CGMCC 1.9108</strain>
    </source>
</reference>
<keyword evidence="3" id="KW-1185">Reference proteome</keyword>
<dbReference type="RefSeq" id="WP_143028657.1">
    <property type="nucleotide sequence ID" value="NZ_FMZV01000031.1"/>
</dbReference>
<organism evidence="2 3">
    <name type="scientific">Ruegeria marina</name>
    <dbReference type="NCBI Taxonomy" id="639004"/>
    <lineage>
        <taxon>Bacteria</taxon>
        <taxon>Pseudomonadati</taxon>
        <taxon>Pseudomonadota</taxon>
        <taxon>Alphaproteobacteria</taxon>
        <taxon>Rhodobacterales</taxon>
        <taxon>Roseobacteraceae</taxon>
        <taxon>Ruegeria</taxon>
    </lineage>
</organism>
<dbReference type="InterPro" id="IPR028087">
    <property type="entry name" value="Tad_N"/>
</dbReference>
<accession>A0A1G7F9I6</accession>
<feature type="domain" description="Putative Flp pilus-assembly TadG-like N-terminal" evidence="1">
    <location>
        <begin position="16"/>
        <end position="62"/>
    </location>
</feature>
<dbReference type="AlphaFoldDB" id="A0A1G7F9I6"/>
<evidence type="ECO:0000313" key="3">
    <source>
        <dbReference type="Proteomes" id="UP000199628"/>
    </source>
</evidence>
<gene>
    <name evidence="2" type="ORF">SAMN04488239_1318</name>
</gene>
<name>A0A1G7F9I6_9RHOB</name>